<feature type="coiled-coil region" evidence="8">
    <location>
        <begin position="704"/>
        <end position="731"/>
    </location>
</feature>
<dbReference type="Gene3D" id="3.40.50.150">
    <property type="entry name" value="Vaccinia Virus protein VP39"/>
    <property type="match status" value="1"/>
</dbReference>
<proteinExistence type="inferred from homology"/>
<dbReference type="InterPro" id="IPR038333">
    <property type="entry name" value="T1MK-like_N_sf"/>
</dbReference>
<evidence type="ECO:0000256" key="7">
    <source>
        <dbReference type="ARBA" id="ARBA00047942"/>
    </source>
</evidence>
<dbReference type="PANTHER" id="PTHR42933:SF3">
    <property type="entry name" value="TYPE I RESTRICTION ENZYME MJAVIII METHYLASE SUBUNIT"/>
    <property type="match status" value="1"/>
</dbReference>
<dbReference type="InterPro" id="IPR022749">
    <property type="entry name" value="D12N6_MeTrfase_N"/>
</dbReference>
<gene>
    <name evidence="11" type="ORF">ACFSYJ_36625</name>
</gene>
<dbReference type="RefSeq" id="WP_345407781.1">
    <property type="nucleotide sequence ID" value="NZ_BAABHG010000023.1"/>
</dbReference>
<dbReference type="Pfam" id="PF12161">
    <property type="entry name" value="HsdM_N"/>
    <property type="match status" value="1"/>
</dbReference>
<keyword evidence="12" id="KW-1185">Reference proteome</keyword>
<keyword evidence="3 11" id="KW-0489">Methyltransferase</keyword>
<feature type="domain" description="N6 adenine-specific DNA methyltransferase N-terminal" evidence="10">
    <location>
        <begin position="9"/>
        <end position="151"/>
    </location>
</feature>
<dbReference type="GO" id="GO:0008168">
    <property type="term" value="F:methyltransferase activity"/>
    <property type="evidence" value="ECO:0007669"/>
    <property type="project" value="UniProtKB-KW"/>
</dbReference>
<evidence type="ECO:0000256" key="5">
    <source>
        <dbReference type="ARBA" id="ARBA00022691"/>
    </source>
</evidence>
<keyword evidence="8" id="KW-0175">Coiled coil</keyword>
<dbReference type="EMBL" id="JBHUKU010000024">
    <property type="protein sequence ID" value="MFD2464191.1"/>
    <property type="molecule type" value="Genomic_DNA"/>
</dbReference>
<evidence type="ECO:0000256" key="4">
    <source>
        <dbReference type="ARBA" id="ARBA00022679"/>
    </source>
</evidence>
<dbReference type="Pfam" id="PF02384">
    <property type="entry name" value="N6_Mtase"/>
    <property type="match status" value="1"/>
</dbReference>
<evidence type="ECO:0000313" key="11">
    <source>
        <dbReference type="EMBL" id="MFD2464191.1"/>
    </source>
</evidence>
<dbReference type="EC" id="2.1.1.72" evidence="2"/>
<evidence type="ECO:0000259" key="9">
    <source>
        <dbReference type="Pfam" id="PF02384"/>
    </source>
</evidence>
<organism evidence="11 12">
    <name type="scientific">Amycolatopsis samaneae</name>
    <dbReference type="NCBI Taxonomy" id="664691"/>
    <lineage>
        <taxon>Bacteria</taxon>
        <taxon>Bacillati</taxon>
        <taxon>Actinomycetota</taxon>
        <taxon>Actinomycetes</taxon>
        <taxon>Pseudonocardiales</taxon>
        <taxon>Pseudonocardiaceae</taxon>
        <taxon>Amycolatopsis</taxon>
    </lineage>
</organism>
<evidence type="ECO:0000259" key="10">
    <source>
        <dbReference type="Pfam" id="PF12161"/>
    </source>
</evidence>
<evidence type="ECO:0000256" key="3">
    <source>
        <dbReference type="ARBA" id="ARBA00022603"/>
    </source>
</evidence>
<evidence type="ECO:0000256" key="2">
    <source>
        <dbReference type="ARBA" id="ARBA00011900"/>
    </source>
</evidence>
<dbReference type="GO" id="GO:0032259">
    <property type="term" value="P:methylation"/>
    <property type="evidence" value="ECO:0007669"/>
    <property type="project" value="UniProtKB-KW"/>
</dbReference>
<evidence type="ECO:0000313" key="12">
    <source>
        <dbReference type="Proteomes" id="UP001597419"/>
    </source>
</evidence>
<comment type="catalytic activity">
    <reaction evidence="7">
        <text>a 2'-deoxyadenosine in DNA + S-adenosyl-L-methionine = an N(6)-methyl-2'-deoxyadenosine in DNA + S-adenosyl-L-homocysteine + H(+)</text>
        <dbReference type="Rhea" id="RHEA:15197"/>
        <dbReference type="Rhea" id="RHEA-COMP:12418"/>
        <dbReference type="Rhea" id="RHEA-COMP:12419"/>
        <dbReference type="ChEBI" id="CHEBI:15378"/>
        <dbReference type="ChEBI" id="CHEBI:57856"/>
        <dbReference type="ChEBI" id="CHEBI:59789"/>
        <dbReference type="ChEBI" id="CHEBI:90615"/>
        <dbReference type="ChEBI" id="CHEBI:90616"/>
        <dbReference type="EC" id="2.1.1.72"/>
    </reaction>
</comment>
<feature type="domain" description="DNA methylase adenine-specific" evidence="9">
    <location>
        <begin position="165"/>
        <end position="472"/>
    </location>
</feature>
<dbReference type="PANTHER" id="PTHR42933">
    <property type="entry name" value="SLR6095 PROTEIN"/>
    <property type="match status" value="1"/>
</dbReference>
<comment type="caution">
    <text evidence="11">The sequence shown here is derived from an EMBL/GenBank/DDBJ whole genome shotgun (WGS) entry which is preliminary data.</text>
</comment>
<dbReference type="Gene3D" id="1.20.1260.30">
    <property type="match status" value="1"/>
</dbReference>
<name>A0ABW5GTQ1_9PSEU</name>
<evidence type="ECO:0000256" key="6">
    <source>
        <dbReference type="ARBA" id="ARBA00022747"/>
    </source>
</evidence>
<sequence length="814" mass="91321">MARLTLPQLERHLFAAADILRGKMDAAQYQEFIFGMLFLKRASDQFDAVREEVVAQQVKLGSSRAEAEAIAEMPDYYESGQFFVPATARWSYIADRARAASPGSMINKALADLEEANSPTLDGVLDHINFIRKVGNTPLSDLTIQALIDHFARHRLRNEDFEFPDLLGHAYEYLIGEFADEGGKKGGQFYTPRPVIRMMVRLVEPQERQSVYDPCCGSGGMLILAKEYVEEHGHDASTVAAYGQEDNGGAWAMAKMNMVLHGITDSSLVHGDTLAEPGHEIEGGELRRFDRILTNPPFAQNYRRKGMTHQERMNYGWCPESGKKADLMFIQHVLAVLEPDGIAASVMPHGVLFRGGEEKKIRQQIIEDHRLEAVIGVGPNVFYGTGIPACILVLRGSDGVSEDRRDGVLFINADREYTAGRAQNHLEPQHDEKIVTAFRERQDIPGFARVVPLDELANNDYNLNIRRYVDNTPSPEPQDVRAHLHGGVPKAEVAAKKDRFAAYGIEAAELFAERDADYYDFMTEGYHATAARIPELAEPCERELSDAYDTWWGKHEYRLVELPDTKRLMTTRAELLVSFIEDLLPVGILDRFQLGGAVAAWWFDAQYDLKSLMQQGFRGVIDRWVANIESAFDEPEDADAKTLARMRADQRKARGHRVVPALIPSYVADLEAVEALVADLDVRIKAGTPKKTADDDDEVEEPEENLSLAELRKLKAELKNAKAKVKKLRAAFVAELKRAAVALPDHDARDMVLRFLRDDLRARMERFVAVDRRALTDAYKTWGDKYAVTVADIEAQRDAAASRLAAYLKDLGYA</sequence>
<dbReference type="Proteomes" id="UP001597419">
    <property type="component" value="Unassembled WGS sequence"/>
</dbReference>
<evidence type="ECO:0000256" key="1">
    <source>
        <dbReference type="ARBA" id="ARBA00006594"/>
    </source>
</evidence>
<dbReference type="InterPro" id="IPR003356">
    <property type="entry name" value="DNA_methylase_A-5"/>
</dbReference>
<dbReference type="InterPro" id="IPR029063">
    <property type="entry name" value="SAM-dependent_MTases_sf"/>
</dbReference>
<comment type="similarity">
    <text evidence="1">Belongs to the N(4)/N(6)-methyltransferase family.</text>
</comment>
<keyword evidence="5" id="KW-0949">S-adenosyl-L-methionine</keyword>
<protein>
    <recommendedName>
        <fullName evidence="2">site-specific DNA-methyltransferase (adenine-specific)</fullName>
        <ecNumber evidence="2">2.1.1.72</ecNumber>
    </recommendedName>
</protein>
<dbReference type="InterPro" id="IPR051537">
    <property type="entry name" value="DNA_Adenine_Mtase"/>
</dbReference>
<accession>A0ABW5GTQ1</accession>
<keyword evidence="4" id="KW-0808">Transferase</keyword>
<dbReference type="SUPFAM" id="SSF53335">
    <property type="entry name" value="S-adenosyl-L-methionine-dependent methyltransferases"/>
    <property type="match status" value="1"/>
</dbReference>
<keyword evidence="6" id="KW-0680">Restriction system</keyword>
<evidence type="ECO:0000256" key="8">
    <source>
        <dbReference type="SAM" id="Coils"/>
    </source>
</evidence>
<dbReference type="PRINTS" id="PR00507">
    <property type="entry name" value="N12N6MTFRASE"/>
</dbReference>
<reference evidence="12" key="1">
    <citation type="journal article" date="2019" name="Int. J. Syst. Evol. Microbiol.">
        <title>The Global Catalogue of Microorganisms (GCM) 10K type strain sequencing project: providing services to taxonomists for standard genome sequencing and annotation.</title>
        <authorList>
            <consortium name="The Broad Institute Genomics Platform"/>
            <consortium name="The Broad Institute Genome Sequencing Center for Infectious Disease"/>
            <person name="Wu L."/>
            <person name="Ma J."/>
        </authorList>
    </citation>
    <scope>NUCLEOTIDE SEQUENCE [LARGE SCALE GENOMIC DNA]</scope>
    <source>
        <strain evidence="12">CGMCC 4.7643</strain>
    </source>
</reference>